<keyword evidence="3" id="KW-1185">Reference proteome</keyword>
<dbReference type="Proteomes" id="UP000195570">
    <property type="component" value="Unassembled WGS sequence"/>
</dbReference>
<dbReference type="AlphaFoldDB" id="A0A1G4I7H3"/>
<feature type="coiled-coil region" evidence="1">
    <location>
        <begin position="6"/>
        <end position="33"/>
    </location>
</feature>
<reference evidence="2" key="1">
    <citation type="submission" date="2016-09" db="EMBL/GenBank/DDBJ databases">
        <authorList>
            <person name="Hebert L."/>
            <person name="Moumen B."/>
        </authorList>
    </citation>
    <scope>NUCLEOTIDE SEQUENCE [LARGE SCALE GENOMIC DNA]</scope>
    <source>
        <strain evidence="2">OVI</strain>
    </source>
</reference>
<dbReference type="EMBL" id="CZPT02000801">
    <property type="protein sequence ID" value="SCU67771.1"/>
    <property type="molecule type" value="Genomic_DNA"/>
</dbReference>
<accession>A0A1G4I7H3</accession>
<dbReference type="VEuPathDB" id="TriTrypDB:TEOVI_000611900"/>
<evidence type="ECO:0000313" key="2">
    <source>
        <dbReference type="EMBL" id="SCU67771.1"/>
    </source>
</evidence>
<feature type="coiled-coil region" evidence="1">
    <location>
        <begin position="163"/>
        <end position="211"/>
    </location>
</feature>
<keyword evidence="1" id="KW-0175">Coiled coil</keyword>
<proteinExistence type="predicted"/>
<gene>
    <name evidence="2" type="ORF">TEOVI_000611900</name>
</gene>
<sequence length="316" mass="35293">MIEADVIRLNMEVEAAAARNADLSREVARLREELANSGLHNMDRTLVITEGTQTDSGMLREVALDLDDILFEVSELLFRLYPASSLDLSVRRDAQSSQLNDLSQRCLREVRSLKAAWEMKLDGYNQFISNIQRSQVDYHRSLDSKECQLRRKQQECDVLVGENARLSTLCSELESQLKTTQEAATRAEEQVGRLLQQTADLEAERRRLLDREAAMANTLVALRAECAFNPWSSLVGVKEAATTIESNVQLPSVREQAVAVTKAHIKPPGAVSASDVAMAFQGLDLDGQLPHMCVEPESVVDYYCKVKHSSPTRSLM</sequence>
<dbReference type="RefSeq" id="XP_067079050.1">
    <property type="nucleotide sequence ID" value="XM_067222949.1"/>
</dbReference>
<evidence type="ECO:0000313" key="3">
    <source>
        <dbReference type="Proteomes" id="UP000195570"/>
    </source>
</evidence>
<protein>
    <submittedName>
        <fullName evidence="2">Uncharacterized protein</fullName>
    </submittedName>
</protein>
<evidence type="ECO:0000256" key="1">
    <source>
        <dbReference type="SAM" id="Coils"/>
    </source>
</evidence>
<organism evidence="2 3">
    <name type="scientific">Trypanosoma equiperdum</name>
    <dbReference type="NCBI Taxonomy" id="5694"/>
    <lineage>
        <taxon>Eukaryota</taxon>
        <taxon>Discoba</taxon>
        <taxon>Euglenozoa</taxon>
        <taxon>Kinetoplastea</taxon>
        <taxon>Metakinetoplastina</taxon>
        <taxon>Trypanosomatida</taxon>
        <taxon>Trypanosomatidae</taxon>
        <taxon>Trypanosoma</taxon>
    </lineage>
</organism>
<comment type="caution">
    <text evidence="2">The sequence shown here is derived from an EMBL/GenBank/DDBJ whole genome shotgun (WGS) entry which is preliminary data.</text>
</comment>
<dbReference type="GeneID" id="92380058"/>
<name>A0A1G4I7H3_TRYEQ</name>